<dbReference type="EMBL" id="KQ981606">
    <property type="protein sequence ID" value="KYN39535.1"/>
    <property type="molecule type" value="Genomic_DNA"/>
</dbReference>
<dbReference type="AlphaFoldDB" id="A0A195FFQ7"/>
<gene>
    <name evidence="1" type="ORF">ALC56_06028</name>
</gene>
<name>A0A195FFQ7_9HYME</name>
<sequence length="265" mass="29951">MVKRMSRDAVALIVLSNKFEKYLKFNHELSEKLHAFAPQSKDYLKLVSGNTIRAFSPPESIFPVSVNRLLIFDKVNKFFGNALALCHVVTPSRIIGENADLQKSRGLKLVMVHVSKNILLTQQVIDVVYNDGCSVGIVQHRTLTISFDEINPFRFLFEFPLDYVKRSYRAFHSDAPGAPITLPFGGRNKHEGGINHREVRARGMHYAHYLERISIVEPESIGRNNAIETYQEGGTLQIAQIQTVRQVPTDNLAYPGVFGTIGRRE</sequence>
<accession>A0A195FFQ7</accession>
<keyword evidence="2" id="KW-1185">Reference proteome</keyword>
<protein>
    <submittedName>
        <fullName evidence="1">Uncharacterized protein</fullName>
    </submittedName>
</protein>
<reference evidence="1 2" key="1">
    <citation type="submission" date="2016-03" db="EMBL/GenBank/DDBJ databases">
        <title>Trachymyrmex septentrionalis WGS genome.</title>
        <authorList>
            <person name="Nygaard S."/>
            <person name="Hu H."/>
            <person name="Boomsma J."/>
            <person name="Zhang G."/>
        </authorList>
    </citation>
    <scope>NUCLEOTIDE SEQUENCE [LARGE SCALE GENOMIC DNA]</scope>
    <source>
        <strain evidence="1">Tsep2-gDNA-1</strain>
        <tissue evidence="1">Whole body</tissue>
    </source>
</reference>
<evidence type="ECO:0000313" key="1">
    <source>
        <dbReference type="EMBL" id="KYN39535.1"/>
    </source>
</evidence>
<dbReference type="Proteomes" id="UP000078541">
    <property type="component" value="Unassembled WGS sequence"/>
</dbReference>
<organism evidence="1 2">
    <name type="scientific">Trachymyrmex septentrionalis</name>
    <dbReference type="NCBI Taxonomy" id="34720"/>
    <lineage>
        <taxon>Eukaryota</taxon>
        <taxon>Metazoa</taxon>
        <taxon>Ecdysozoa</taxon>
        <taxon>Arthropoda</taxon>
        <taxon>Hexapoda</taxon>
        <taxon>Insecta</taxon>
        <taxon>Pterygota</taxon>
        <taxon>Neoptera</taxon>
        <taxon>Endopterygota</taxon>
        <taxon>Hymenoptera</taxon>
        <taxon>Apocrita</taxon>
        <taxon>Aculeata</taxon>
        <taxon>Formicoidea</taxon>
        <taxon>Formicidae</taxon>
        <taxon>Myrmicinae</taxon>
        <taxon>Trachymyrmex</taxon>
    </lineage>
</organism>
<proteinExistence type="predicted"/>
<evidence type="ECO:0000313" key="2">
    <source>
        <dbReference type="Proteomes" id="UP000078541"/>
    </source>
</evidence>